<accession>A0A1D1UNZ6</accession>
<name>A0A1D1UNZ6_RAMVA</name>
<gene>
    <name evidence="2" type="primary">RvY_00844-1</name>
    <name evidence="2" type="synonym">RvY_00844.1</name>
    <name evidence="2" type="ORF">RvY_00844</name>
</gene>
<keyword evidence="3" id="KW-1185">Reference proteome</keyword>
<evidence type="ECO:0000256" key="1">
    <source>
        <dbReference type="SAM" id="MobiDB-lite"/>
    </source>
</evidence>
<feature type="region of interest" description="Disordered" evidence="1">
    <location>
        <begin position="144"/>
        <end position="170"/>
    </location>
</feature>
<evidence type="ECO:0000313" key="2">
    <source>
        <dbReference type="EMBL" id="GAU88083.1"/>
    </source>
</evidence>
<dbReference type="Proteomes" id="UP000186922">
    <property type="component" value="Unassembled WGS sequence"/>
</dbReference>
<comment type="caution">
    <text evidence="2">The sequence shown here is derived from an EMBL/GenBank/DDBJ whole genome shotgun (WGS) entry which is preliminary data.</text>
</comment>
<sequence length="170" mass="18525">MVLFSGPITAAGINPAFLKAMGDVQMLRRLRDSSGNAIIREEAHLQQVQQKMQAMNSKQGPGEASYSGHLRENSPGRQGQVPPVVLQKPPAAMEVPPPTLLAKYKVLGMQPVYGLDDRIQSYRYLTQPNARKSLAPTKTLATGTVARAPRDGGGGKRFRGRSWRPGRILP</sequence>
<feature type="region of interest" description="Disordered" evidence="1">
    <location>
        <begin position="48"/>
        <end position="82"/>
    </location>
</feature>
<organism evidence="2 3">
    <name type="scientific">Ramazzottius varieornatus</name>
    <name type="common">Water bear</name>
    <name type="synonym">Tardigrade</name>
    <dbReference type="NCBI Taxonomy" id="947166"/>
    <lineage>
        <taxon>Eukaryota</taxon>
        <taxon>Metazoa</taxon>
        <taxon>Ecdysozoa</taxon>
        <taxon>Tardigrada</taxon>
        <taxon>Eutardigrada</taxon>
        <taxon>Parachela</taxon>
        <taxon>Hypsibioidea</taxon>
        <taxon>Ramazzottiidae</taxon>
        <taxon>Ramazzottius</taxon>
    </lineage>
</organism>
<evidence type="ECO:0000313" key="3">
    <source>
        <dbReference type="Proteomes" id="UP000186922"/>
    </source>
</evidence>
<feature type="compositionally biased region" description="Polar residues" evidence="1">
    <location>
        <begin position="48"/>
        <end position="59"/>
    </location>
</feature>
<reference evidence="2 3" key="1">
    <citation type="journal article" date="2016" name="Nat. Commun.">
        <title>Extremotolerant tardigrade genome and improved radiotolerance of human cultured cells by tardigrade-unique protein.</title>
        <authorList>
            <person name="Hashimoto T."/>
            <person name="Horikawa D.D."/>
            <person name="Saito Y."/>
            <person name="Kuwahara H."/>
            <person name="Kozuka-Hata H."/>
            <person name="Shin-I T."/>
            <person name="Minakuchi Y."/>
            <person name="Ohishi K."/>
            <person name="Motoyama A."/>
            <person name="Aizu T."/>
            <person name="Enomoto A."/>
            <person name="Kondo K."/>
            <person name="Tanaka S."/>
            <person name="Hara Y."/>
            <person name="Koshikawa S."/>
            <person name="Sagara H."/>
            <person name="Miura T."/>
            <person name="Yokobori S."/>
            <person name="Miyagawa K."/>
            <person name="Suzuki Y."/>
            <person name="Kubo T."/>
            <person name="Oyama M."/>
            <person name="Kohara Y."/>
            <person name="Fujiyama A."/>
            <person name="Arakawa K."/>
            <person name="Katayama T."/>
            <person name="Toyoda A."/>
            <person name="Kunieda T."/>
        </authorList>
    </citation>
    <scope>NUCLEOTIDE SEQUENCE [LARGE SCALE GENOMIC DNA]</scope>
    <source>
        <strain evidence="2 3">YOKOZUNA-1</strain>
    </source>
</reference>
<protein>
    <submittedName>
        <fullName evidence="2">Uncharacterized protein</fullName>
    </submittedName>
</protein>
<proteinExistence type="predicted"/>
<dbReference type="AlphaFoldDB" id="A0A1D1UNZ6"/>
<dbReference type="EMBL" id="BDGG01000001">
    <property type="protein sequence ID" value="GAU88083.1"/>
    <property type="molecule type" value="Genomic_DNA"/>
</dbReference>